<organism evidence="2 3">
    <name type="scientific">Enterococcus rotai</name>
    <dbReference type="NCBI Taxonomy" id="118060"/>
    <lineage>
        <taxon>Bacteria</taxon>
        <taxon>Bacillati</taxon>
        <taxon>Bacillota</taxon>
        <taxon>Bacilli</taxon>
        <taxon>Lactobacillales</taxon>
        <taxon>Enterococcaceae</taxon>
        <taxon>Enterococcus</taxon>
    </lineage>
</organism>
<dbReference type="GO" id="GO:0016747">
    <property type="term" value="F:acyltransferase activity, transferring groups other than amino-acyl groups"/>
    <property type="evidence" value="ECO:0007669"/>
    <property type="project" value="InterPro"/>
</dbReference>
<reference evidence="3" key="1">
    <citation type="submission" date="2015-12" db="EMBL/GenBank/DDBJ databases">
        <authorList>
            <person name="Lauer A."/>
            <person name="Humrighouse B."/>
            <person name="Loparev V."/>
            <person name="Shewmaker P.L."/>
            <person name="Whitney A.M."/>
            <person name="McLaughlin R.W."/>
        </authorList>
    </citation>
    <scope>NUCLEOTIDE SEQUENCE [LARGE SCALE GENOMIC DNA]</scope>
    <source>
        <strain evidence="3">LMG 26678</strain>
    </source>
</reference>
<dbReference type="InterPro" id="IPR016181">
    <property type="entry name" value="Acyl_CoA_acyltransferase"/>
</dbReference>
<keyword evidence="3" id="KW-1185">Reference proteome</keyword>
<dbReference type="Proteomes" id="UP000067523">
    <property type="component" value="Chromosome"/>
</dbReference>
<gene>
    <name evidence="2" type="ORF">ATZ35_10330</name>
</gene>
<proteinExistence type="predicted"/>
<name>A0A0U2XJR7_9ENTE</name>
<dbReference type="AlphaFoldDB" id="A0A0U2XJR7"/>
<sequence length="132" mass="15187">MMEKFTTINTGIRELLSQATAKNKVDDELINYLNSDDRILYLRYNQDILVGCIGIQLMENNLIEIKHLATQKAYRYKRIGSNMIAYIEQAYAPSKLFAETDKEAVGFYKKSGFNINSLGEKYPGVERFNCVK</sequence>
<dbReference type="EMBL" id="CP013655">
    <property type="protein sequence ID" value="ALS37533.1"/>
    <property type="molecule type" value="Genomic_DNA"/>
</dbReference>
<dbReference type="PROSITE" id="PS51186">
    <property type="entry name" value="GNAT"/>
    <property type="match status" value="1"/>
</dbReference>
<evidence type="ECO:0000313" key="2">
    <source>
        <dbReference type="EMBL" id="ALS37533.1"/>
    </source>
</evidence>
<dbReference type="Gene3D" id="3.40.630.30">
    <property type="match status" value="1"/>
</dbReference>
<feature type="domain" description="N-acetyltransferase" evidence="1">
    <location>
        <begin position="1"/>
        <end position="131"/>
    </location>
</feature>
<evidence type="ECO:0000259" key="1">
    <source>
        <dbReference type="PROSITE" id="PS51186"/>
    </source>
</evidence>
<dbReference type="KEGG" id="erx:ATZ35_10330"/>
<dbReference type="InterPro" id="IPR000182">
    <property type="entry name" value="GNAT_dom"/>
</dbReference>
<protein>
    <recommendedName>
        <fullName evidence="1">N-acetyltransferase domain-containing protein</fullName>
    </recommendedName>
</protein>
<dbReference type="SUPFAM" id="SSF55729">
    <property type="entry name" value="Acyl-CoA N-acyltransferases (Nat)"/>
    <property type="match status" value="1"/>
</dbReference>
<dbReference type="Pfam" id="PF13673">
    <property type="entry name" value="Acetyltransf_10"/>
    <property type="match status" value="1"/>
</dbReference>
<dbReference type="STRING" id="118060.ATZ35_10330"/>
<evidence type="ECO:0000313" key="3">
    <source>
        <dbReference type="Proteomes" id="UP000067523"/>
    </source>
</evidence>
<accession>A0A0U2XJR7</accession>